<dbReference type="InParanoid" id="A0A0M9UBT7"/>
<dbReference type="SUPFAM" id="SSF53448">
    <property type="entry name" value="Nucleotide-diphospho-sugar transferases"/>
    <property type="match status" value="1"/>
</dbReference>
<feature type="transmembrane region" description="Helical" evidence="1">
    <location>
        <begin position="18"/>
        <end position="36"/>
    </location>
</feature>
<evidence type="ECO:0000256" key="1">
    <source>
        <dbReference type="SAM" id="Phobius"/>
    </source>
</evidence>
<keyword evidence="5" id="KW-1185">Reference proteome</keyword>
<evidence type="ECO:0000259" key="2">
    <source>
        <dbReference type="Pfam" id="PF00535"/>
    </source>
</evidence>
<organism evidence="3 5">
    <name type="scientific">Ardenticatena maritima</name>
    <dbReference type="NCBI Taxonomy" id="872965"/>
    <lineage>
        <taxon>Bacteria</taxon>
        <taxon>Bacillati</taxon>
        <taxon>Chloroflexota</taxon>
        <taxon>Ardenticatenia</taxon>
        <taxon>Ardenticatenales</taxon>
        <taxon>Ardenticatenaceae</taxon>
        <taxon>Ardenticatena</taxon>
    </lineage>
</organism>
<comment type="caution">
    <text evidence="3">The sequence shown here is derived from an EMBL/GenBank/DDBJ whole genome shotgun (WGS) entry which is preliminary data.</text>
</comment>
<evidence type="ECO:0000313" key="6">
    <source>
        <dbReference type="Proteomes" id="UP000050502"/>
    </source>
</evidence>
<protein>
    <recommendedName>
        <fullName evidence="2">Glycosyltransferase 2-like domain-containing protein</fullName>
    </recommendedName>
</protein>
<feature type="transmembrane region" description="Helical" evidence="1">
    <location>
        <begin position="288"/>
        <end position="307"/>
    </location>
</feature>
<reference evidence="3 5" key="1">
    <citation type="journal article" date="2015" name="Genome Announc.">
        <title>Draft Genome Sequence of a Heterotrophic Facultative Anaerobic Thermophilic Bacterium, Ardenticatena maritima Strain 110ST.</title>
        <authorList>
            <person name="Kawaichi S."/>
            <person name="Yoshida T."/>
            <person name="Sako Y."/>
            <person name="Nakamura R."/>
        </authorList>
    </citation>
    <scope>NUCLEOTIDE SEQUENCE [LARGE SCALE GENOMIC DNA]</scope>
    <source>
        <strain evidence="3 5">110S</strain>
    </source>
</reference>
<dbReference type="AlphaFoldDB" id="A0A0M9UBT7"/>
<dbReference type="Proteomes" id="UP000037784">
    <property type="component" value="Unassembled WGS sequence"/>
</dbReference>
<feature type="transmembrane region" description="Helical" evidence="1">
    <location>
        <begin position="313"/>
        <end position="336"/>
    </location>
</feature>
<reference evidence="4 6" key="2">
    <citation type="submission" date="2015-07" db="EMBL/GenBank/DDBJ databases">
        <title>Whole genome sequence of Ardenticatena maritima DSM 23922.</title>
        <authorList>
            <person name="Hemp J."/>
            <person name="Ward L.M."/>
            <person name="Pace L.A."/>
            <person name="Fischer W.W."/>
        </authorList>
    </citation>
    <scope>NUCLEOTIDE SEQUENCE [LARGE SCALE GENOMIC DNA]</scope>
    <source>
        <strain evidence="4 6">110S</strain>
    </source>
</reference>
<keyword evidence="1" id="KW-0472">Membrane</keyword>
<accession>A0A0M9UBT7</accession>
<dbReference type="STRING" id="872965.SE16_04675"/>
<keyword evidence="1" id="KW-0812">Transmembrane</keyword>
<name>A0A0M9UBT7_9CHLR</name>
<dbReference type="CDD" id="cd00761">
    <property type="entry name" value="Glyco_tranf_GTA_type"/>
    <property type="match status" value="1"/>
</dbReference>
<gene>
    <name evidence="3" type="ORF">ARMA_0627</name>
    <name evidence="4" type="ORF">SE16_04675</name>
</gene>
<dbReference type="PATRIC" id="fig|872965.6.peg.910"/>
<proteinExistence type="predicted"/>
<dbReference type="Proteomes" id="UP000050502">
    <property type="component" value="Unassembled WGS sequence"/>
</dbReference>
<feature type="transmembrane region" description="Helical" evidence="1">
    <location>
        <begin position="348"/>
        <end position="367"/>
    </location>
</feature>
<dbReference type="OrthoDB" id="9800276at2"/>
<sequence>MHEWGAFLLSWYGQQAGILAYLLLILANTIANALTLRRLETASPPKSLPSVAVLVPARNEAATIERCVRSLLAQTYPDAHIYVLDDNSTDATPEILQNLAHGTERLTVLRGQTLPPGWLGKPWACWQLAHATTADVLVFIDADTWHAPTMLSHLVAALIESQAHLLSVFPRQETRTLAEKLSVPLIPWSLLTHFPLAVAQRFHFPIGAAAIGQVLTMPRAAYERVGGHAVVRQEVAEDMALARHVARLGLRWALWDGTAVASCRMYRSARDVWEGFGKNLFAAFGRRLSVYLFIWLWLTLVFIGPWGMLAAAWIFHAPLSTTIALTSILIAALLWLITARRLRLHPCVVWLFPLIHITSTLIAFHSLGQAMTRRATWKNRPVYPQPSPAEETSHDA</sequence>
<dbReference type="Gene3D" id="3.90.550.10">
    <property type="entry name" value="Spore Coat Polysaccharide Biosynthesis Protein SpsA, Chain A"/>
    <property type="match status" value="1"/>
</dbReference>
<dbReference type="PANTHER" id="PTHR43646:SF3">
    <property type="entry name" value="SLR1566 PROTEIN"/>
    <property type="match status" value="1"/>
</dbReference>
<feature type="domain" description="Glycosyltransferase 2-like" evidence="2">
    <location>
        <begin position="53"/>
        <end position="168"/>
    </location>
</feature>
<reference evidence="5" key="3">
    <citation type="submission" date="2015-08" db="EMBL/GenBank/DDBJ databases">
        <title>Draft Genome Sequence of a Heterotrophic Facultative Anaerobic Bacterium Ardenticatena maritima Strain 110S.</title>
        <authorList>
            <person name="Kawaichi S."/>
            <person name="Yoshida T."/>
            <person name="Sako Y."/>
            <person name="Nakamura R."/>
        </authorList>
    </citation>
    <scope>NUCLEOTIDE SEQUENCE [LARGE SCALE GENOMIC DNA]</scope>
    <source>
        <strain evidence="5">110S</strain>
    </source>
</reference>
<dbReference type="InterPro" id="IPR029044">
    <property type="entry name" value="Nucleotide-diphossugar_trans"/>
</dbReference>
<dbReference type="PANTHER" id="PTHR43646">
    <property type="entry name" value="GLYCOSYLTRANSFERASE"/>
    <property type="match status" value="1"/>
</dbReference>
<evidence type="ECO:0000313" key="5">
    <source>
        <dbReference type="Proteomes" id="UP000037784"/>
    </source>
</evidence>
<dbReference type="EMBL" id="LGKN01000003">
    <property type="protein sequence ID" value="KPL89694.1"/>
    <property type="molecule type" value="Genomic_DNA"/>
</dbReference>
<dbReference type="RefSeq" id="WP_054492122.1">
    <property type="nucleotide sequence ID" value="NZ_BBZA01000037.1"/>
</dbReference>
<dbReference type="InterPro" id="IPR001173">
    <property type="entry name" value="Glyco_trans_2-like"/>
</dbReference>
<keyword evidence="1" id="KW-1133">Transmembrane helix</keyword>
<evidence type="ECO:0000313" key="3">
    <source>
        <dbReference type="EMBL" id="GAP62204.1"/>
    </source>
</evidence>
<dbReference type="EMBL" id="BBZA01000037">
    <property type="protein sequence ID" value="GAP62204.1"/>
    <property type="molecule type" value="Genomic_DNA"/>
</dbReference>
<evidence type="ECO:0000313" key="4">
    <source>
        <dbReference type="EMBL" id="KPL89694.1"/>
    </source>
</evidence>
<dbReference type="Pfam" id="PF00535">
    <property type="entry name" value="Glycos_transf_2"/>
    <property type="match status" value="1"/>
</dbReference>